<keyword evidence="2" id="KW-1185">Reference proteome</keyword>
<name>A0ACD3Z0T8_FUSSC</name>
<protein>
    <submittedName>
        <fullName evidence="1">Uncharacterized protein</fullName>
    </submittedName>
</protein>
<reference evidence="1" key="1">
    <citation type="submission" date="2021-11" db="EMBL/GenBank/DDBJ databases">
        <title>Fusarium solani-melongenae Genome sequencing and assembly.</title>
        <authorList>
            <person name="Xie S."/>
            <person name="Huang L."/>
            <person name="Zhang X."/>
        </authorList>
    </citation>
    <scope>NUCLEOTIDE SEQUENCE</scope>
    <source>
        <strain evidence="1">CRI 24-3</strain>
    </source>
</reference>
<dbReference type="EMBL" id="CP090033">
    <property type="protein sequence ID" value="UPK94868.1"/>
    <property type="molecule type" value="Genomic_DNA"/>
</dbReference>
<evidence type="ECO:0000313" key="2">
    <source>
        <dbReference type="Proteomes" id="UP000830768"/>
    </source>
</evidence>
<dbReference type="Proteomes" id="UP000830768">
    <property type="component" value="Chromosome 4"/>
</dbReference>
<sequence length="155" mass="16635">MSTGKVIIITGGASGMGLAVAISLASTGWRVHILDLNETAGAVAVRENPELRFTQTDVNSFESLSSAFDNIFKAEGRLDVVFANAGILQTDNFYEKARSLPPLEPRQSSIDINLKAVINTSYLARQYFLAPGNLSQGPVLVMTASIASFVRVTQN</sequence>
<accession>A0ACD3Z0T8</accession>
<evidence type="ECO:0000313" key="1">
    <source>
        <dbReference type="EMBL" id="UPK94868.1"/>
    </source>
</evidence>
<proteinExistence type="predicted"/>
<gene>
    <name evidence="1" type="ORF">LCI18_005803</name>
</gene>
<organism evidence="1 2">
    <name type="scientific">Fusarium solani subsp. cucurbitae</name>
    <name type="common">Neocosmosporum cucurbitae</name>
    <dbReference type="NCBI Taxonomy" id="2747967"/>
    <lineage>
        <taxon>Eukaryota</taxon>
        <taxon>Fungi</taxon>
        <taxon>Dikarya</taxon>
        <taxon>Ascomycota</taxon>
        <taxon>Pezizomycotina</taxon>
        <taxon>Sordariomycetes</taxon>
        <taxon>Hypocreomycetidae</taxon>
        <taxon>Hypocreales</taxon>
        <taxon>Nectriaceae</taxon>
        <taxon>Fusarium</taxon>
        <taxon>Fusarium solani species complex</taxon>
    </lineage>
</organism>